<feature type="chain" id="PRO_5018640937" description="Lipoprotein" evidence="1">
    <location>
        <begin position="23"/>
        <end position="219"/>
    </location>
</feature>
<accession>A0A3R9Q1L7</accession>
<dbReference type="OrthoDB" id="669636at2"/>
<reference evidence="2 3" key="1">
    <citation type="submission" date="2018-12" db="EMBL/GenBank/DDBJ databases">
        <authorList>
            <person name="Feng G."/>
            <person name="Zhu H."/>
        </authorList>
    </citation>
    <scope>NUCLEOTIDE SEQUENCE [LARGE SCALE GENOMIC DNA]</scope>
    <source>
        <strain evidence="2 3">KCTC 12533</strain>
    </source>
</reference>
<sequence>MKKLLPFLLLLCLAACAPRVYTARDFRQQVQPRHHTVAILPFNVHIRPAPQLLGRGPRPSQRELAEQEYQTGLAVQNNVFSWLLHRADKKGGYTVEFQDVARTNALLQQAGLSYEDMQLKPREELAKLLGVDAVVTGQLMLNKPLPLAAAVAINVFTPFYAISDEVTASLSLHDQQAGRLLWKYDCQLQGGGGLTDNAQNLTNALMRNAAKRFPYQRKG</sequence>
<evidence type="ECO:0000313" key="2">
    <source>
        <dbReference type="EMBL" id="RSK51012.1"/>
    </source>
</evidence>
<proteinExistence type="predicted"/>
<dbReference type="AlphaFoldDB" id="A0A3R9Q1L7"/>
<gene>
    <name evidence="2" type="ORF">EI291_01450</name>
</gene>
<comment type="caution">
    <text evidence="2">The sequence shown here is derived from an EMBL/GenBank/DDBJ whole genome shotgun (WGS) entry which is preliminary data.</text>
</comment>
<feature type="signal peptide" evidence="1">
    <location>
        <begin position="1"/>
        <end position="22"/>
    </location>
</feature>
<evidence type="ECO:0000256" key="1">
    <source>
        <dbReference type="SAM" id="SignalP"/>
    </source>
</evidence>
<name>A0A3R9Q1L7_9BACT</name>
<dbReference type="RefSeq" id="WP_125417487.1">
    <property type="nucleotide sequence ID" value="NZ_RWIT01000001.1"/>
</dbReference>
<evidence type="ECO:0008006" key="4">
    <source>
        <dbReference type="Google" id="ProtNLM"/>
    </source>
</evidence>
<evidence type="ECO:0000313" key="3">
    <source>
        <dbReference type="Proteomes" id="UP000273500"/>
    </source>
</evidence>
<dbReference type="EMBL" id="RWIT01000001">
    <property type="protein sequence ID" value="RSK51012.1"/>
    <property type="molecule type" value="Genomic_DNA"/>
</dbReference>
<dbReference type="Proteomes" id="UP000273500">
    <property type="component" value="Unassembled WGS sequence"/>
</dbReference>
<protein>
    <recommendedName>
        <fullName evidence="4">Lipoprotein</fullName>
    </recommendedName>
</protein>
<organism evidence="2 3">
    <name type="scientific">Hymenobacter rigui</name>
    <dbReference type="NCBI Taxonomy" id="334424"/>
    <lineage>
        <taxon>Bacteria</taxon>
        <taxon>Pseudomonadati</taxon>
        <taxon>Bacteroidota</taxon>
        <taxon>Cytophagia</taxon>
        <taxon>Cytophagales</taxon>
        <taxon>Hymenobacteraceae</taxon>
        <taxon>Hymenobacter</taxon>
    </lineage>
</organism>
<keyword evidence="1" id="KW-0732">Signal</keyword>
<keyword evidence="3" id="KW-1185">Reference proteome</keyword>
<dbReference type="Gene3D" id="3.40.50.10610">
    <property type="entry name" value="ABC-type transport auxiliary lipoprotein component"/>
    <property type="match status" value="1"/>
</dbReference>